<dbReference type="KEGG" id="dsy:DSY4343"/>
<protein>
    <submittedName>
        <fullName evidence="1">Uncharacterized protein</fullName>
    </submittedName>
</protein>
<reference evidence="1 2" key="1">
    <citation type="journal article" date="2006" name="J. Bacteriol.">
        <title>Complete genome sequence of the dehalorespiring bacterium Desulfitobacterium hafniense Y51 and comparison with Dehalococcoides ethenogenes 195.</title>
        <authorList>
            <person name="Nonaka H."/>
            <person name="Keresztes G."/>
            <person name="Shinoda Y."/>
            <person name="Ikenaga Y."/>
            <person name="Abe M."/>
            <person name="Naito K."/>
            <person name="Inatomi K."/>
            <person name="Furukawa K."/>
            <person name="Inui M."/>
            <person name="Yukawa H."/>
        </authorList>
    </citation>
    <scope>NUCLEOTIDE SEQUENCE [LARGE SCALE GENOMIC DNA]</scope>
    <source>
        <strain evidence="1 2">Y51</strain>
    </source>
</reference>
<keyword evidence="2" id="KW-1185">Reference proteome</keyword>
<dbReference type="Proteomes" id="UP000001946">
    <property type="component" value="Chromosome"/>
</dbReference>
<dbReference type="HOGENOM" id="CLU_2522150_0_0_9"/>
<dbReference type="AlphaFoldDB" id="Q24PB0"/>
<proteinExistence type="predicted"/>
<dbReference type="EMBL" id="AP008230">
    <property type="protein sequence ID" value="BAE86132.1"/>
    <property type="molecule type" value="Genomic_DNA"/>
</dbReference>
<organism evidence="1 2">
    <name type="scientific">Desulfitobacterium hafniense (strain Y51)</name>
    <dbReference type="NCBI Taxonomy" id="138119"/>
    <lineage>
        <taxon>Bacteria</taxon>
        <taxon>Bacillati</taxon>
        <taxon>Bacillota</taxon>
        <taxon>Clostridia</taxon>
        <taxon>Eubacteriales</taxon>
        <taxon>Desulfitobacteriaceae</taxon>
        <taxon>Desulfitobacterium</taxon>
    </lineage>
</organism>
<evidence type="ECO:0000313" key="2">
    <source>
        <dbReference type="Proteomes" id="UP000001946"/>
    </source>
</evidence>
<name>Q24PB0_DESHY</name>
<evidence type="ECO:0000313" key="1">
    <source>
        <dbReference type="EMBL" id="BAE86132.1"/>
    </source>
</evidence>
<sequence length="84" mass="9294">MFRILTGFLVSVSISHLVLLKFPNTIALPSYSNRLTVKHILIGVRPVALFSILFSALIKNSSVDEWPSPEYFSAKTKTLSSNGL</sequence>
<accession>Q24PB0</accession>
<gene>
    <name evidence="1" type="ordered locus">DSY4343</name>
</gene>